<dbReference type="InterPro" id="IPR050697">
    <property type="entry name" value="Adenylyl/Guanylyl_Cyclase_3/4"/>
</dbReference>
<keyword evidence="1" id="KW-0802">TPR repeat</keyword>
<evidence type="ECO:0000259" key="2">
    <source>
        <dbReference type="PROSITE" id="PS50125"/>
    </source>
</evidence>
<dbReference type="EMBL" id="CP081070">
    <property type="protein sequence ID" value="UWQ55150.1"/>
    <property type="molecule type" value="Genomic_DNA"/>
</dbReference>
<dbReference type="Gene3D" id="1.25.40.10">
    <property type="entry name" value="Tetratricopeptide repeat domain"/>
    <property type="match status" value="2"/>
</dbReference>
<dbReference type="Gene3D" id="3.40.50.10070">
    <property type="entry name" value="TolB, N-terminal domain"/>
    <property type="match status" value="1"/>
</dbReference>
<dbReference type="SUPFAM" id="SSF48452">
    <property type="entry name" value="TPR-like"/>
    <property type="match status" value="1"/>
</dbReference>
<evidence type="ECO:0000313" key="4">
    <source>
        <dbReference type="Proteomes" id="UP001058713"/>
    </source>
</evidence>
<accession>A0A9Q9HMY0</accession>
<feature type="domain" description="Guanylate cyclase" evidence="2">
    <location>
        <begin position="12"/>
        <end position="126"/>
    </location>
</feature>
<sequence>MADQGDRQRQAAVLIADVAGYSALVEAQEAETIAAVRDLGNRIIAPAAGEHGGRVVKTVGDGFLMEFRSAVPAVKAAMAISGKAAASRNGPRGLSLRLRMGIHSGTVFPSDDDLLGNCVNVASRLQSLAAPGEICLSGTVHEQVRGRVGAAFDDLGLQQVRNIAEPVRIYRIAGNSLPALDPEGPSPEASVAVLPFASASPASTEAEDMAQTLTEDITIGLSRYRALRVVSRNAALQFAGSKASPSVAAAELGVRFLAEGSVRQLPGKLRVTVTLSDGASGLSLWSGRYDREDCTDFSQQDALAAQITQTLATQLQSVASQKSAMRAAKRGTPTARELVMQARSLILDSRGRLTQCRTLYQQACDADFGNAAAYSGLALTYLVEWMSGWAVSAELTLDKAFPLLRHAARIDPLDSVAQRRLAVMHLCKGNFTLAEDHFQRALMLNPNDTDTMAFRGLSLIYQGRPEKALAELDQATALNPFHPTYFHWFRGLALYMCRAYDPAVSEVTKAIELFPGFPVPHRHLAACYAQLGNRPAAARECGRVLDLEPGFSVARISKTLPFARAQDLEHYCEGLRQAGLPE</sequence>
<dbReference type="InterPro" id="IPR011990">
    <property type="entry name" value="TPR-like_helical_dom_sf"/>
</dbReference>
<dbReference type="PANTHER" id="PTHR43081:SF19">
    <property type="entry name" value="PH-SENSITIVE ADENYLATE CYCLASE RV1264"/>
    <property type="match status" value="1"/>
</dbReference>
<dbReference type="KEGG" id="lcae:K3721_06330"/>
<dbReference type="InterPro" id="IPR001054">
    <property type="entry name" value="A/G_cyclase"/>
</dbReference>
<dbReference type="Pfam" id="PF13432">
    <property type="entry name" value="TPR_16"/>
    <property type="match status" value="1"/>
</dbReference>
<dbReference type="GO" id="GO:0004016">
    <property type="term" value="F:adenylate cyclase activity"/>
    <property type="evidence" value="ECO:0007669"/>
    <property type="project" value="UniProtKB-ARBA"/>
</dbReference>
<dbReference type="PANTHER" id="PTHR43081">
    <property type="entry name" value="ADENYLATE CYCLASE, TERMINAL-DIFFERENTIATION SPECIFIC-RELATED"/>
    <property type="match status" value="1"/>
</dbReference>
<dbReference type="SUPFAM" id="SSF55073">
    <property type="entry name" value="Nucleotide cyclase"/>
    <property type="match status" value="1"/>
</dbReference>
<dbReference type="GO" id="GO:0006171">
    <property type="term" value="P:cAMP biosynthetic process"/>
    <property type="evidence" value="ECO:0007669"/>
    <property type="project" value="TreeGrafter"/>
</dbReference>
<dbReference type="CDD" id="cd07302">
    <property type="entry name" value="CHD"/>
    <property type="match status" value="1"/>
</dbReference>
<proteinExistence type="predicted"/>
<dbReference type="Gene3D" id="3.30.70.1230">
    <property type="entry name" value="Nucleotide cyclase"/>
    <property type="match status" value="1"/>
</dbReference>
<dbReference type="InterPro" id="IPR019734">
    <property type="entry name" value="TPR_rpt"/>
</dbReference>
<dbReference type="PROSITE" id="PS50125">
    <property type="entry name" value="GUANYLATE_CYCLASE_2"/>
    <property type="match status" value="1"/>
</dbReference>
<dbReference type="GO" id="GO:0035556">
    <property type="term" value="P:intracellular signal transduction"/>
    <property type="evidence" value="ECO:0007669"/>
    <property type="project" value="InterPro"/>
</dbReference>
<protein>
    <submittedName>
        <fullName evidence="3">Adenylate/guanylate cyclase domain-containing protein</fullName>
    </submittedName>
</protein>
<dbReference type="PROSITE" id="PS50005">
    <property type="entry name" value="TPR"/>
    <property type="match status" value="1"/>
</dbReference>
<evidence type="ECO:0000256" key="1">
    <source>
        <dbReference type="PROSITE-ProRule" id="PRU00339"/>
    </source>
</evidence>
<dbReference type="SMART" id="SM00028">
    <property type="entry name" value="TPR"/>
    <property type="match status" value="4"/>
</dbReference>
<dbReference type="InterPro" id="IPR029787">
    <property type="entry name" value="Nucleotide_cyclase"/>
</dbReference>
<reference evidence="3" key="1">
    <citation type="submission" date="2021-08" db="EMBL/GenBank/DDBJ databases">
        <authorList>
            <person name="Nwanade C."/>
            <person name="Wang M."/>
            <person name="Masoudi A."/>
            <person name="Yu Z."/>
            <person name="Liu J."/>
        </authorList>
    </citation>
    <scope>NUCLEOTIDE SEQUENCE</scope>
    <source>
        <strain evidence="3">S122</strain>
    </source>
</reference>
<name>A0A9Q9HMY0_LEICA</name>
<dbReference type="SMART" id="SM00044">
    <property type="entry name" value="CYCc"/>
    <property type="match status" value="1"/>
</dbReference>
<dbReference type="Pfam" id="PF00211">
    <property type="entry name" value="Guanylate_cyc"/>
    <property type="match status" value="1"/>
</dbReference>
<gene>
    <name evidence="3" type="ORF">K3721_06330</name>
</gene>
<evidence type="ECO:0000313" key="3">
    <source>
        <dbReference type="EMBL" id="UWQ55150.1"/>
    </source>
</evidence>
<dbReference type="Proteomes" id="UP001058713">
    <property type="component" value="Chromosome"/>
</dbReference>
<dbReference type="AlphaFoldDB" id="A0A9Q9HMY0"/>
<organism evidence="3 4">
    <name type="scientific">Leisingera caerulea</name>
    <name type="common">Phaeobacter caeruleus</name>
    <dbReference type="NCBI Taxonomy" id="506591"/>
    <lineage>
        <taxon>Bacteria</taxon>
        <taxon>Pseudomonadati</taxon>
        <taxon>Pseudomonadota</taxon>
        <taxon>Alphaproteobacteria</taxon>
        <taxon>Rhodobacterales</taxon>
        <taxon>Roseobacteraceae</taxon>
        <taxon>Leisingera</taxon>
    </lineage>
</organism>
<feature type="repeat" description="TPR" evidence="1">
    <location>
        <begin position="415"/>
        <end position="448"/>
    </location>
</feature>
<dbReference type="RefSeq" id="WP_259972226.1">
    <property type="nucleotide sequence ID" value="NZ_CP081070.1"/>
</dbReference>